<dbReference type="Proteomes" id="UP000005551">
    <property type="component" value="Unassembled WGS sequence"/>
</dbReference>
<sequence length="89" mass="10444">MPKPRKPRSDQSFVKELAKPTQKKLFLKNFSTPQKNKKRYAQPDTDRQKNKQAMTLKPNTDNGLQGWTTEHQLPTYKAKPKWSAAEFRN</sequence>
<reference evidence="2 3" key="1">
    <citation type="submission" date="2012-05" db="EMBL/GenBank/DDBJ databases">
        <title>Genome sequence of Nitritalea halalkaliphila LW7.</title>
        <authorList>
            <person name="Jangir P.K."/>
            <person name="Singh A."/>
            <person name="Shivaji S."/>
            <person name="Sharma R."/>
        </authorList>
    </citation>
    <scope>NUCLEOTIDE SEQUENCE [LARGE SCALE GENOMIC DNA]</scope>
    <source>
        <strain evidence="2 3">LW7</strain>
    </source>
</reference>
<feature type="compositionally biased region" description="Polar residues" evidence="1">
    <location>
        <begin position="51"/>
        <end position="72"/>
    </location>
</feature>
<dbReference type="AlphaFoldDB" id="I5BSN0"/>
<dbReference type="EMBL" id="AJYA01000080">
    <property type="protein sequence ID" value="EIM72582.1"/>
    <property type="molecule type" value="Genomic_DNA"/>
</dbReference>
<accession>I5BSN0</accession>
<proteinExistence type="predicted"/>
<feature type="region of interest" description="Disordered" evidence="1">
    <location>
        <begin position="1"/>
        <end position="72"/>
    </location>
</feature>
<comment type="caution">
    <text evidence="2">The sequence shown here is derived from an EMBL/GenBank/DDBJ whole genome shotgun (WGS) entry which is preliminary data.</text>
</comment>
<evidence type="ECO:0000256" key="1">
    <source>
        <dbReference type="SAM" id="MobiDB-lite"/>
    </source>
</evidence>
<gene>
    <name evidence="2" type="ORF">A3SI_19631</name>
</gene>
<keyword evidence="3" id="KW-1185">Reference proteome</keyword>
<evidence type="ECO:0000313" key="2">
    <source>
        <dbReference type="EMBL" id="EIM72582.1"/>
    </source>
</evidence>
<protein>
    <submittedName>
        <fullName evidence="2">Uncharacterized protein</fullName>
    </submittedName>
</protein>
<dbReference type="OrthoDB" id="1377062at2"/>
<evidence type="ECO:0000313" key="3">
    <source>
        <dbReference type="Proteomes" id="UP000005551"/>
    </source>
</evidence>
<name>I5BSN0_9BACT</name>
<organism evidence="2 3">
    <name type="scientific">Nitritalea halalkaliphila LW7</name>
    <dbReference type="NCBI Taxonomy" id="1189621"/>
    <lineage>
        <taxon>Bacteria</taxon>
        <taxon>Pseudomonadati</taxon>
        <taxon>Bacteroidota</taxon>
        <taxon>Cytophagia</taxon>
        <taxon>Cytophagales</taxon>
        <taxon>Cyclobacteriaceae</taxon>
        <taxon>Nitritalea</taxon>
    </lineage>
</organism>
<dbReference type="STRING" id="1189621.A3SI_19631"/>